<dbReference type="Gene3D" id="1.10.260.40">
    <property type="entry name" value="lambda repressor-like DNA-binding domains"/>
    <property type="match status" value="1"/>
</dbReference>
<dbReference type="PANTHER" id="PTHR46797:SF23">
    <property type="entry name" value="HTH-TYPE TRANSCRIPTIONAL REGULATOR SUTR"/>
    <property type="match status" value="1"/>
</dbReference>
<protein>
    <submittedName>
        <fullName evidence="5">XRE family transcriptional regulator</fullName>
    </submittedName>
</protein>
<dbReference type="CDD" id="cd00093">
    <property type="entry name" value="HTH_XRE"/>
    <property type="match status" value="1"/>
</dbReference>
<dbReference type="InterPro" id="IPR013096">
    <property type="entry name" value="Cupin_2"/>
</dbReference>
<evidence type="ECO:0000313" key="5">
    <source>
        <dbReference type="EMBL" id="RKQ58043.1"/>
    </source>
</evidence>
<sequence length="205" mass="21854">MTKKVNISTDSGADVQFVSAAVAGKLKQHRKQQKLSLDELSRRAGVSKGMLVEIEKCIANPSIAILCKLAAALGVSVADIVNVASAPSAHLIDSKDIPTLWSGPGGGSARLLAGTSGPNMIELWRWQLHPGERFESAGHPAGTFELFHVEQGQLKLTVDNTELIIAAGCSAVARTDMPHCYANEGTDKLVFTMTVAELHQLQTTR</sequence>
<dbReference type="Gene3D" id="2.60.120.10">
    <property type="entry name" value="Jelly Rolls"/>
    <property type="match status" value="1"/>
</dbReference>
<dbReference type="InterPro" id="IPR011051">
    <property type="entry name" value="RmlC_Cupin_sf"/>
</dbReference>
<dbReference type="Pfam" id="PF01381">
    <property type="entry name" value="HTH_3"/>
    <property type="match status" value="1"/>
</dbReference>
<dbReference type="AlphaFoldDB" id="A0A495BC35"/>
<evidence type="ECO:0000256" key="2">
    <source>
        <dbReference type="ARBA" id="ARBA00023125"/>
    </source>
</evidence>
<comment type="caution">
    <text evidence="5">The sequence shown here is derived from an EMBL/GenBank/DDBJ whole genome shotgun (WGS) entry which is preliminary data.</text>
</comment>
<organism evidence="5 6">
    <name type="scientific">Vogesella indigofera</name>
    <name type="common">Pseudomonas indigofera</name>
    <dbReference type="NCBI Taxonomy" id="45465"/>
    <lineage>
        <taxon>Bacteria</taxon>
        <taxon>Pseudomonadati</taxon>
        <taxon>Pseudomonadota</taxon>
        <taxon>Betaproteobacteria</taxon>
        <taxon>Neisseriales</taxon>
        <taxon>Chromobacteriaceae</taxon>
        <taxon>Vogesella</taxon>
    </lineage>
</organism>
<dbReference type="EMBL" id="RBID01000015">
    <property type="protein sequence ID" value="RKQ58043.1"/>
    <property type="molecule type" value="Genomic_DNA"/>
</dbReference>
<reference evidence="5 6" key="1">
    <citation type="submission" date="2018-10" db="EMBL/GenBank/DDBJ databases">
        <title>Genomic Encyclopedia of Type Strains, Phase IV (KMG-IV): sequencing the most valuable type-strain genomes for metagenomic binning, comparative biology and taxonomic classification.</title>
        <authorList>
            <person name="Goeker M."/>
        </authorList>
    </citation>
    <scope>NUCLEOTIDE SEQUENCE [LARGE SCALE GENOMIC DNA]</scope>
    <source>
        <strain evidence="5 6">DSM 3303</strain>
    </source>
</reference>
<dbReference type="SMART" id="SM00530">
    <property type="entry name" value="HTH_XRE"/>
    <property type="match status" value="1"/>
</dbReference>
<proteinExistence type="predicted"/>
<dbReference type="InterPro" id="IPR010982">
    <property type="entry name" value="Lambda_DNA-bd_dom_sf"/>
</dbReference>
<feature type="domain" description="HTH cro/C1-type" evidence="4">
    <location>
        <begin position="26"/>
        <end position="80"/>
    </location>
</feature>
<dbReference type="InterPro" id="IPR014710">
    <property type="entry name" value="RmlC-like_jellyroll"/>
</dbReference>
<dbReference type="Proteomes" id="UP000279384">
    <property type="component" value="Unassembled WGS sequence"/>
</dbReference>
<evidence type="ECO:0000256" key="1">
    <source>
        <dbReference type="ARBA" id="ARBA00023015"/>
    </source>
</evidence>
<name>A0A495BC35_VOGIN</name>
<evidence type="ECO:0000256" key="3">
    <source>
        <dbReference type="ARBA" id="ARBA00023163"/>
    </source>
</evidence>
<dbReference type="PANTHER" id="PTHR46797">
    <property type="entry name" value="HTH-TYPE TRANSCRIPTIONAL REGULATOR"/>
    <property type="match status" value="1"/>
</dbReference>
<dbReference type="Pfam" id="PF07883">
    <property type="entry name" value="Cupin_2"/>
    <property type="match status" value="1"/>
</dbReference>
<dbReference type="GO" id="GO:0003700">
    <property type="term" value="F:DNA-binding transcription factor activity"/>
    <property type="evidence" value="ECO:0007669"/>
    <property type="project" value="TreeGrafter"/>
</dbReference>
<keyword evidence="1" id="KW-0805">Transcription regulation</keyword>
<dbReference type="GO" id="GO:0005829">
    <property type="term" value="C:cytosol"/>
    <property type="evidence" value="ECO:0007669"/>
    <property type="project" value="TreeGrafter"/>
</dbReference>
<gene>
    <name evidence="5" type="ORF">C8E02_2357</name>
</gene>
<dbReference type="CDD" id="cd02209">
    <property type="entry name" value="cupin_XRE_C"/>
    <property type="match status" value="1"/>
</dbReference>
<evidence type="ECO:0000259" key="4">
    <source>
        <dbReference type="PROSITE" id="PS50943"/>
    </source>
</evidence>
<dbReference type="GO" id="GO:0003677">
    <property type="term" value="F:DNA binding"/>
    <property type="evidence" value="ECO:0007669"/>
    <property type="project" value="UniProtKB-KW"/>
</dbReference>
<dbReference type="SUPFAM" id="SSF47413">
    <property type="entry name" value="lambda repressor-like DNA-binding domains"/>
    <property type="match status" value="1"/>
</dbReference>
<dbReference type="InterPro" id="IPR001387">
    <property type="entry name" value="Cro/C1-type_HTH"/>
</dbReference>
<dbReference type="PROSITE" id="PS50943">
    <property type="entry name" value="HTH_CROC1"/>
    <property type="match status" value="1"/>
</dbReference>
<keyword evidence="3" id="KW-0804">Transcription</keyword>
<evidence type="ECO:0000313" key="6">
    <source>
        <dbReference type="Proteomes" id="UP000279384"/>
    </source>
</evidence>
<dbReference type="RefSeq" id="WP_120810884.1">
    <property type="nucleotide sequence ID" value="NZ_RBID01000015.1"/>
</dbReference>
<keyword evidence="2" id="KW-0238">DNA-binding</keyword>
<dbReference type="InterPro" id="IPR050807">
    <property type="entry name" value="TransReg_Diox_bact_type"/>
</dbReference>
<dbReference type="SUPFAM" id="SSF51182">
    <property type="entry name" value="RmlC-like cupins"/>
    <property type="match status" value="1"/>
</dbReference>
<accession>A0A495BC35</accession>